<organism evidence="1 2">
    <name type="scientific">Rhizobium ruizarguesonis</name>
    <dbReference type="NCBI Taxonomy" id="2081791"/>
    <lineage>
        <taxon>Bacteria</taxon>
        <taxon>Pseudomonadati</taxon>
        <taxon>Pseudomonadota</taxon>
        <taxon>Alphaproteobacteria</taxon>
        <taxon>Hyphomicrobiales</taxon>
        <taxon>Rhizobiaceae</taxon>
        <taxon>Rhizobium/Agrobacterium group</taxon>
        <taxon>Rhizobium</taxon>
    </lineage>
</organism>
<protein>
    <recommendedName>
        <fullName evidence="3">DUF982 domain-containing protein</fullName>
    </recommendedName>
</protein>
<gene>
    <name evidence="1" type="ORF">ELH40_31825</name>
</gene>
<dbReference type="EMBL" id="SIMR01000003">
    <property type="protein sequence ID" value="TBC05727.1"/>
    <property type="molecule type" value="Genomic_DNA"/>
</dbReference>
<reference evidence="1 2" key="1">
    <citation type="submission" date="2019-02" db="EMBL/GenBank/DDBJ databases">
        <title>The genomic architecture of introgression among sibling species of bacteria.</title>
        <authorList>
            <person name="Cavassim M.I.A."/>
            <person name="Moeskjaer S."/>
            <person name="Moslemi C."/>
            <person name="Fields B."/>
            <person name="Bachmann A."/>
            <person name="Vilhjalmsson B."/>
            <person name="Schierup M.H."/>
            <person name="Young J.P.W."/>
            <person name="Andersen S.U."/>
        </authorList>
    </citation>
    <scope>NUCLEOTIDE SEQUENCE [LARGE SCALE GENOMIC DNA]</scope>
    <source>
        <strain evidence="1 2">SM92</strain>
        <plasmid evidence="1">pSM92_Rh02</plasmid>
    </source>
</reference>
<evidence type="ECO:0008006" key="3">
    <source>
        <dbReference type="Google" id="ProtNLM"/>
    </source>
</evidence>
<dbReference type="AlphaFoldDB" id="A0AB38HVU3"/>
<name>A0AB38HVU3_9HYPH</name>
<accession>A0AB38HVU3</accession>
<comment type="caution">
    <text evidence="1">The sequence shown here is derived from an EMBL/GenBank/DDBJ whole genome shotgun (WGS) entry which is preliminary data.</text>
</comment>
<sequence length="97" mass="11010">MLTSVGRLQSVESCITYSIKGADMMKLHYSMCGAVLSSEHVSMIRGLLKEHCENRQYHRQSAEAEDAARGLLWWYQNGVTEQERLRHLLAISVVRGS</sequence>
<geneLocation type="plasmid" evidence="1">
    <name>pSM92_Rh02</name>
</geneLocation>
<evidence type="ECO:0000313" key="1">
    <source>
        <dbReference type="EMBL" id="TBC05727.1"/>
    </source>
</evidence>
<keyword evidence="1" id="KW-0614">Plasmid</keyword>
<proteinExistence type="predicted"/>
<evidence type="ECO:0000313" key="2">
    <source>
        <dbReference type="Proteomes" id="UP000294215"/>
    </source>
</evidence>
<dbReference type="Proteomes" id="UP000294215">
    <property type="component" value="Unassembled WGS sequence"/>
</dbReference>